<protein>
    <submittedName>
        <fullName evidence="3">Uncharacterized membrane protein</fullName>
    </submittedName>
</protein>
<gene>
    <name evidence="2" type="ORF">B0A70_10450</name>
    <name evidence="3" type="ORF">SAMN05421796_11019</name>
</gene>
<evidence type="ECO:0000256" key="1">
    <source>
        <dbReference type="SAM" id="Phobius"/>
    </source>
</evidence>
<keyword evidence="1" id="KW-0812">Transmembrane</keyword>
<evidence type="ECO:0000313" key="5">
    <source>
        <dbReference type="Proteomes" id="UP000238314"/>
    </source>
</evidence>
<dbReference type="Proteomes" id="UP000186246">
    <property type="component" value="Unassembled WGS sequence"/>
</dbReference>
<keyword evidence="1" id="KW-0472">Membrane</keyword>
<keyword evidence="1" id="KW-1133">Transmembrane helix</keyword>
<dbReference type="OrthoDB" id="9810176at2"/>
<reference evidence="4" key="2">
    <citation type="submission" date="2017-01" db="EMBL/GenBank/DDBJ databases">
        <authorList>
            <person name="Varghese N."/>
            <person name="Submissions S."/>
        </authorList>
    </citation>
    <scope>NUCLEOTIDE SEQUENCE [LARGE SCALE GENOMIC DNA]</scope>
    <source>
        <strain evidence="4">DSM 21068</strain>
    </source>
</reference>
<organism evidence="3 4">
    <name type="scientific">Chryseobacterium piscicola</name>
    <dbReference type="NCBI Taxonomy" id="551459"/>
    <lineage>
        <taxon>Bacteria</taxon>
        <taxon>Pseudomonadati</taxon>
        <taxon>Bacteroidota</taxon>
        <taxon>Flavobacteriia</taxon>
        <taxon>Flavobacteriales</taxon>
        <taxon>Weeksellaceae</taxon>
        <taxon>Chryseobacterium group</taxon>
        <taxon>Chryseobacterium</taxon>
    </lineage>
</organism>
<dbReference type="AlphaFoldDB" id="A0A1N7NZU0"/>
<proteinExistence type="predicted"/>
<evidence type="ECO:0000313" key="2">
    <source>
        <dbReference type="EMBL" id="PQA92796.1"/>
    </source>
</evidence>
<dbReference type="STRING" id="551459.SAMN05421796_11019"/>
<reference evidence="3" key="3">
    <citation type="submission" date="2017-01" db="EMBL/GenBank/DDBJ databases">
        <authorList>
            <person name="Mah S.A."/>
            <person name="Swanson W.J."/>
            <person name="Moy G.W."/>
            <person name="Vacquier V.D."/>
        </authorList>
    </citation>
    <scope>NUCLEOTIDE SEQUENCE [LARGE SCALE GENOMIC DNA]</scope>
    <source>
        <strain evidence="3">DSM 21068</strain>
    </source>
</reference>
<feature type="transmembrane region" description="Helical" evidence="1">
    <location>
        <begin position="84"/>
        <end position="105"/>
    </location>
</feature>
<dbReference type="InterPro" id="IPR019206">
    <property type="entry name" value="DUF2085_TM"/>
</dbReference>
<name>A0A1N7NZU0_9FLAO</name>
<keyword evidence="5" id="KW-1185">Reference proteome</keyword>
<dbReference type="EMBL" id="FTOJ01000010">
    <property type="protein sequence ID" value="SIT03808.1"/>
    <property type="molecule type" value="Genomic_DNA"/>
</dbReference>
<accession>A0A1N7NZU0</accession>
<evidence type="ECO:0000313" key="3">
    <source>
        <dbReference type="EMBL" id="SIT03808.1"/>
    </source>
</evidence>
<dbReference type="RefSeq" id="WP_076452564.1">
    <property type="nucleotide sequence ID" value="NZ_FTOJ01000010.1"/>
</dbReference>
<dbReference type="Proteomes" id="UP000238314">
    <property type="component" value="Unassembled WGS sequence"/>
</dbReference>
<dbReference type="EMBL" id="MUGO01000014">
    <property type="protein sequence ID" value="PQA92796.1"/>
    <property type="molecule type" value="Genomic_DNA"/>
</dbReference>
<dbReference type="Pfam" id="PF09858">
    <property type="entry name" value="DUF2085"/>
    <property type="match status" value="1"/>
</dbReference>
<reference evidence="2 5" key="1">
    <citation type="submission" date="2016-11" db="EMBL/GenBank/DDBJ databases">
        <title>Whole genomes of Flavobacteriaceae.</title>
        <authorList>
            <person name="Stine C."/>
            <person name="Li C."/>
            <person name="Tadesse D."/>
        </authorList>
    </citation>
    <scope>NUCLEOTIDE SEQUENCE [LARGE SCALE GENOMIC DNA]</scope>
    <source>
        <strain evidence="2 5">DSM 21068</strain>
    </source>
</reference>
<sequence length="113" mass="13120">MKNLIIELPFCHRKPNRSFFWKNKQFPVCARCTGIHLGYLTFPFFLFSIFSLNIWWTLLLIIPTYLDGIIQLKYNKESNNYRRLITGIMAGVGSMSLISILGKAIGDLILNYL</sequence>
<feature type="transmembrane region" description="Helical" evidence="1">
    <location>
        <begin position="44"/>
        <end position="63"/>
    </location>
</feature>
<evidence type="ECO:0000313" key="4">
    <source>
        <dbReference type="Proteomes" id="UP000186246"/>
    </source>
</evidence>